<dbReference type="GO" id="GO:0017168">
    <property type="term" value="F:5-oxoprolinase (ATP-hydrolyzing) activity"/>
    <property type="evidence" value="ECO:0007669"/>
    <property type="project" value="TreeGrafter"/>
</dbReference>
<protein>
    <submittedName>
        <fullName evidence="2">Hydantoinase</fullName>
    </submittedName>
</protein>
<accession>A0A3G1L1W5</accession>
<dbReference type="GO" id="GO:0005829">
    <property type="term" value="C:cytosol"/>
    <property type="evidence" value="ECO:0007669"/>
    <property type="project" value="TreeGrafter"/>
</dbReference>
<gene>
    <name evidence="2" type="ORF">DCMF_20870</name>
</gene>
<dbReference type="PANTHER" id="PTHR11365">
    <property type="entry name" value="5-OXOPROLINASE RELATED"/>
    <property type="match status" value="1"/>
</dbReference>
<dbReference type="Proteomes" id="UP000323521">
    <property type="component" value="Chromosome"/>
</dbReference>
<evidence type="ECO:0000313" key="3">
    <source>
        <dbReference type="Proteomes" id="UP000323521"/>
    </source>
</evidence>
<keyword evidence="3" id="KW-1185">Reference proteome</keyword>
<sequence length="544" mass="58717">MDVIATEMGVALERSSRSPIFAEACDFACGICSGEGDLVSQLNGIPILAAAGSFSVRAVLEKYRGNIGEGDVFIINDPYWGGNHLPDIGIITPVFYENELMFFAVSRAHHGDIGGSTAGSYNPKATEIFQEGVRIPPLKLFSQGKLISEVMDLITYNTRNPDMIKSDLLAQMGANQIGKQRITALCAKYTNRTIQAVIKELLDRGEYLVRREVAKIPDGTYTGIEYLDDDGFQEDPIKIQVAVIVKGETITVDFTGTDAQVKGFVNSSLVTSSTAAYIAVLWGLSPEIPRNSGAFRAIQIVAPKGTVVNPHAPAPMTLCTLHPAGEIISAVFKALAQIMPDRIPAGFGRYCGPSFYGIDPRNDQFYVGFAFCCLGSGGALAGMDGRPYMSPISNYGGVRTPNIEVNEVQYPHTTLCHEMEPDTAGAGKFRGGPGIRYQIRFSSPAEIVMFGDGKKIPPYGLAGGHTGSANRPILEYQDGRQVFLGTKELPRKVQAGDSLTLISSGGGGWGSPKERDRDKVREDYRNGLISEKTAKDVYGVDLDE</sequence>
<proteinExistence type="predicted"/>
<dbReference type="EMBL" id="CP017634">
    <property type="protein sequence ID" value="ATW28783.1"/>
    <property type="molecule type" value="Genomic_DNA"/>
</dbReference>
<dbReference type="AlphaFoldDB" id="A0A3G1L1W5"/>
<evidence type="ECO:0000259" key="1">
    <source>
        <dbReference type="Pfam" id="PF02538"/>
    </source>
</evidence>
<dbReference type="KEGG" id="fwa:DCMF_20870"/>
<dbReference type="Pfam" id="PF02538">
    <property type="entry name" value="Hydantoinase_B"/>
    <property type="match status" value="1"/>
</dbReference>
<organism evidence="2 3">
    <name type="scientific">Formimonas warabiya</name>
    <dbReference type="NCBI Taxonomy" id="1761012"/>
    <lineage>
        <taxon>Bacteria</taxon>
        <taxon>Bacillati</taxon>
        <taxon>Bacillota</taxon>
        <taxon>Clostridia</taxon>
        <taxon>Eubacteriales</taxon>
        <taxon>Peptococcaceae</taxon>
        <taxon>Candidatus Formimonas</taxon>
    </lineage>
</organism>
<reference evidence="2 3" key="1">
    <citation type="submission" date="2016-10" db="EMBL/GenBank/DDBJ databases">
        <title>Complete Genome Sequence of Peptococcaceae strain DCMF.</title>
        <authorList>
            <person name="Edwards R.J."/>
            <person name="Holland S.I."/>
            <person name="Deshpande N.P."/>
            <person name="Wong Y.K."/>
            <person name="Ertan H."/>
            <person name="Manefield M."/>
            <person name="Russell T.L."/>
            <person name="Lee M.J."/>
        </authorList>
    </citation>
    <scope>NUCLEOTIDE SEQUENCE [LARGE SCALE GENOMIC DNA]</scope>
    <source>
        <strain evidence="2 3">DCMF</strain>
    </source>
</reference>
<dbReference type="PANTHER" id="PTHR11365:SF23">
    <property type="entry name" value="HYPOTHETICAL 5-OXOPROLINASE (EUROFUNG)-RELATED"/>
    <property type="match status" value="1"/>
</dbReference>
<evidence type="ECO:0000313" key="2">
    <source>
        <dbReference type="EMBL" id="ATW28783.1"/>
    </source>
</evidence>
<feature type="domain" description="Hydantoinase B/oxoprolinase" evidence="1">
    <location>
        <begin position="3"/>
        <end position="512"/>
    </location>
</feature>
<dbReference type="GO" id="GO:0006749">
    <property type="term" value="P:glutathione metabolic process"/>
    <property type="evidence" value="ECO:0007669"/>
    <property type="project" value="TreeGrafter"/>
</dbReference>
<name>A0A3G1L1W5_FORW1</name>
<dbReference type="InterPro" id="IPR045079">
    <property type="entry name" value="Oxoprolinase-like"/>
</dbReference>
<dbReference type="InterPro" id="IPR003692">
    <property type="entry name" value="Hydantoinase_B"/>
</dbReference>